<name>A0A1T5E6G4_9SPHI</name>
<dbReference type="PRINTS" id="PR00413">
    <property type="entry name" value="HADHALOGNASE"/>
</dbReference>
<evidence type="ECO:0000313" key="2">
    <source>
        <dbReference type="Proteomes" id="UP000190150"/>
    </source>
</evidence>
<dbReference type="InterPro" id="IPR023198">
    <property type="entry name" value="PGP-like_dom2"/>
</dbReference>
<dbReference type="GO" id="GO:0050308">
    <property type="term" value="F:sugar-phosphatase activity"/>
    <property type="evidence" value="ECO:0007669"/>
    <property type="project" value="TreeGrafter"/>
</dbReference>
<dbReference type="InterPro" id="IPR036412">
    <property type="entry name" value="HAD-like_sf"/>
</dbReference>
<proteinExistence type="predicted"/>
<keyword evidence="2" id="KW-1185">Reference proteome</keyword>
<dbReference type="CDD" id="cd07505">
    <property type="entry name" value="HAD_BPGM-like"/>
    <property type="match status" value="1"/>
</dbReference>
<dbReference type="NCBIfam" id="TIGR01509">
    <property type="entry name" value="HAD-SF-IA-v3"/>
    <property type="match status" value="1"/>
</dbReference>
<evidence type="ECO:0000313" key="1">
    <source>
        <dbReference type="EMBL" id="SKB79494.1"/>
    </source>
</evidence>
<dbReference type="SFLD" id="SFLDG01129">
    <property type="entry name" value="C1.5:_HAD__Beta-PGM__Phosphata"/>
    <property type="match status" value="1"/>
</dbReference>
<gene>
    <name evidence="1" type="ORF">SAMN05660841_02373</name>
</gene>
<sequence>MTKFKGVLFDLDGTLINSEYYYFSNWQPILSHSFDLEISFDDWLTYFAGHTLSRNVAFLKEKWGIETDETFMWTETRASYAQSDMTVIQLMPFAKEILAYLKKTEIRVGLVTSSYESTVQTVLGHHKLLSHFDFFVTRENVENPKPNAEPYLQGIDRMGMPISSILAIEDTITGATSAKAAGLYCIGVSAHAVERSRLDKTVDHLVTNLRDVLDYGRNTSFL</sequence>
<dbReference type="InterPro" id="IPR023214">
    <property type="entry name" value="HAD_sf"/>
</dbReference>
<dbReference type="STRING" id="1513896.SAMN05660841_02373"/>
<dbReference type="Pfam" id="PF13419">
    <property type="entry name" value="HAD_2"/>
    <property type="match status" value="1"/>
</dbReference>
<reference evidence="2" key="1">
    <citation type="submission" date="2017-02" db="EMBL/GenBank/DDBJ databases">
        <authorList>
            <person name="Varghese N."/>
            <person name="Submissions S."/>
        </authorList>
    </citation>
    <scope>NUCLEOTIDE SEQUENCE [LARGE SCALE GENOMIC DNA]</scope>
    <source>
        <strain evidence="2">DSM 24091</strain>
    </source>
</reference>
<protein>
    <submittedName>
        <fullName evidence="1">Haloacid dehalogenase superfamily, subfamily IA, variant 3 with third motif having DD or ED</fullName>
    </submittedName>
</protein>
<accession>A0A1T5E6G4</accession>
<dbReference type="SFLD" id="SFLDS00003">
    <property type="entry name" value="Haloacid_Dehalogenase"/>
    <property type="match status" value="1"/>
</dbReference>
<dbReference type="Proteomes" id="UP000190150">
    <property type="component" value="Unassembled WGS sequence"/>
</dbReference>
<dbReference type="Gene3D" id="3.40.50.1000">
    <property type="entry name" value="HAD superfamily/HAD-like"/>
    <property type="match status" value="1"/>
</dbReference>
<dbReference type="PANTHER" id="PTHR43481:SF4">
    <property type="entry name" value="GLYCEROL-1-PHOSPHATE PHOSPHOHYDROLASE 1-RELATED"/>
    <property type="match status" value="1"/>
</dbReference>
<dbReference type="Gene3D" id="1.10.150.240">
    <property type="entry name" value="Putative phosphatase, domain 2"/>
    <property type="match status" value="1"/>
</dbReference>
<organism evidence="1 2">
    <name type="scientific">Sphingobacterium nematocida</name>
    <dbReference type="NCBI Taxonomy" id="1513896"/>
    <lineage>
        <taxon>Bacteria</taxon>
        <taxon>Pseudomonadati</taxon>
        <taxon>Bacteroidota</taxon>
        <taxon>Sphingobacteriia</taxon>
        <taxon>Sphingobacteriales</taxon>
        <taxon>Sphingobacteriaceae</taxon>
        <taxon>Sphingobacterium</taxon>
    </lineage>
</organism>
<dbReference type="OrthoDB" id="9797743at2"/>
<dbReference type="InterPro" id="IPR051806">
    <property type="entry name" value="HAD-like_SPP"/>
</dbReference>
<dbReference type="RefSeq" id="WP_079643292.1">
    <property type="nucleotide sequence ID" value="NZ_FUZF01000010.1"/>
</dbReference>
<dbReference type="EMBL" id="FUZF01000010">
    <property type="protein sequence ID" value="SKB79494.1"/>
    <property type="molecule type" value="Genomic_DNA"/>
</dbReference>
<dbReference type="PANTHER" id="PTHR43481">
    <property type="entry name" value="FRUCTOSE-1-PHOSPHATE PHOSPHATASE"/>
    <property type="match status" value="1"/>
</dbReference>
<dbReference type="InterPro" id="IPR006439">
    <property type="entry name" value="HAD-SF_hydro_IA"/>
</dbReference>
<dbReference type="SUPFAM" id="SSF56784">
    <property type="entry name" value="HAD-like"/>
    <property type="match status" value="1"/>
</dbReference>
<dbReference type="AlphaFoldDB" id="A0A1T5E6G4"/>
<dbReference type="InterPro" id="IPR041492">
    <property type="entry name" value="HAD_2"/>
</dbReference>